<accession>A0A6V8PD87</accession>
<evidence type="ECO:0000256" key="1">
    <source>
        <dbReference type="SAM" id="MobiDB-lite"/>
    </source>
</evidence>
<gene>
    <name evidence="2" type="ORF">HKBW3S34_01595</name>
</gene>
<dbReference type="EMBL" id="BLRZ01000090">
    <property type="protein sequence ID" value="GFP30675.1"/>
    <property type="molecule type" value="Genomic_DNA"/>
</dbReference>
<feature type="non-terminal residue" evidence="2">
    <location>
        <position position="48"/>
    </location>
</feature>
<feature type="compositionally biased region" description="Basic and acidic residues" evidence="1">
    <location>
        <begin position="8"/>
        <end position="20"/>
    </location>
</feature>
<reference evidence="2 3" key="1">
    <citation type="journal article" date="2020" name="Front. Microbiol.">
        <title>Single-cell genomics of novel Actinobacteria with the Wood-Ljungdahl pathway discovered in a serpentinizing system.</title>
        <authorList>
            <person name="Merino N."/>
            <person name="Kawai M."/>
            <person name="Boyd E.S."/>
            <person name="Colman D.R."/>
            <person name="McGlynn S.E."/>
            <person name="Nealson K.H."/>
            <person name="Kurokawa K."/>
            <person name="Hongoh Y."/>
        </authorList>
    </citation>
    <scope>NUCLEOTIDE SEQUENCE [LARGE SCALE GENOMIC DNA]</scope>
    <source>
        <strain evidence="2 3">S34</strain>
    </source>
</reference>
<name>A0A6V8PD87_9ACTN</name>
<evidence type="ECO:0000313" key="2">
    <source>
        <dbReference type="EMBL" id="GFP30675.1"/>
    </source>
</evidence>
<evidence type="ECO:0000313" key="3">
    <source>
        <dbReference type="Proteomes" id="UP000588083"/>
    </source>
</evidence>
<organism evidence="2 3">
    <name type="scientific">Candidatus Hakubella thermalkaliphila</name>
    <dbReference type="NCBI Taxonomy" id="2754717"/>
    <lineage>
        <taxon>Bacteria</taxon>
        <taxon>Bacillati</taxon>
        <taxon>Actinomycetota</taxon>
        <taxon>Actinomycetota incertae sedis</taxon>
        <taxon>Candidatus Hakubellales</taxon>
        <taxon>Candidatus Hakubellaceae</taxon>
        <taxon>Candidatus Hakubella</taxon>
    </lineage>
</organism>
<keyword evidence="3" id="KW-1185">Reference proteome</keyword>
<comment type="caution">
    <text evidence="2">The sequence shown here is derived from an EMBL/GenBank/DDBJ whole genome shotgun (WGS) entry which is preliminary data.</text>
</comment>
<dbReference type="AlphaFoldDB" id="A0A6V8PD87"/>
<dbReference type="Proteomes" id="UP000588083">
    <property type="component" value="Unassembled WGS sequence"/>
</dbReference>
<protein>
    <submittedName>
        <fullName evidence="2">Uncharacterized protein</fullName>
    </submittedName>
</protein>
<feature type="region of interest" description="Disordered" evidence="1">
    <location>
        <begin position="1"/>
        <end position="36"/>
    </location>
</feature>
<proteinExistence type="predicted"/>
<sequence length="48" mass="5627">MRALLLRLNEKKPDESRQQGDVEASPDSRGNRDKLYELARHDDVEVYL</sequence>